<dbReference type="InterPro" id="IPR008248">
    <property type="entry name" value="CheB-like"/>
</dbReference>
<comment type="subcellular location">
    <subcellularLocation>
        <location evidence="5">Cytoplasm</location>
    </subcellularLocation>
</comment>
<evidence type="ECO:0000256" key="3">
    <source>
        <dbReference type="ARBA" id="ARBA00022801"/>
    </source>
</evidence>
<protein>
    <recommendedName>
        <fullName evidence="5">Protein-glutamate methylesterase/protein-glutamine glutaminase</fullName>
        <ecNumber evidence="5">3.1.1.61</ecNumber>
        <ecNumber evidence="5">3.5.1.44</ecNumber>
    </recommendedName>
</protein>
<accession>A0A2U3BA41</accession>
<dbReference type="Proteomes" id="UP000245362">
    <property type="component" value="Unassembled WGS sequence"/>
</dbReference>
<dbReference type="CDD" id="cd17541">
    <property type="entry name" value="REC_CheB-like"/>
    <property type="match status" value="1"/>
</dbReference>
<dbReference type="GO" id="GO:0050568">
    <property type="term" value="F:protein-glutamine glutaminase activity"/>
    <property type="evidence" value="ECO:0007669"/>
    <property type="project" value="UniProtKB-UniRule"/>
</dbReference>
<dbReference type="Pfam" id="PF00072">
    <property type="entry name" value="Response_reg"/>
    <property type="match status" value="1"/>
</dbReference>
<comment type="catalytic activity">
    <reaction evidence="5">
        <text>L-glutaminyl-[protein] + H2O = L-glutamyl-[protein] + NH4(+)</text>
        <dbReference type="Rhea" id="RHEA:16441"/>
        <dbReference type="Rhea" id="RHEA-COMP:10207"/>
        <dbReference type="Rhea" id="RHEA-COMP:10208"/>
        <dbReference type="ChEBI" id="CHEBI:15377"/>
        <dbReference type="ChEBI" id="CHEBI:28938"/>
        <dbReference type="ChEBI" id="CHEBI:29973"/>
        <dbReference type="ChEBI" id="CHEBI:30011"/>
        <dbReference type="EC" id="3.5.1.44"/>
    </reaction>
</comment>
<comment type="catalytic activity">
    <reaction evidence="4 5">
        <text>[protein]-L-glutamate 5-O-methyl ester + H2O = L-glutamyl-[protein] + methanol + H(+)</text>
        <dbReference type="Rhea" id="RHEA:23236"/>
        <dbReference type="Rhea" id="RHEA-COMP:10208"/>
        <dbReference type="Rhea" id="RHEA-COMP:10311"/>
        <dbReference type="ChEBI" id="CHEBI:15377"/>
        <dbReference type="ChEBI" id="CHEBI:15378"/>
        <dbReference type="ChEBI" id="CHEBI:17790"/>
        <dbReference type="ChEBI" id="CHEBI:29973"/>
        <dbReference type="ChEBI" id="CHEBI:82795"/>
        <dbReference type="EC" id="3.1.1.61"/>
    </reaction>
</comment>
<evidence type="ECO:0000259" key="9">
    <source>
        <dbReference type="PROSITE" id="PS50122"/>
    </source>
</evidence>
<keyword evidence="2 5" id="KW-0145">Chemotaxis</keyword>
<dbReference type="CDD" id="cd16432">
    <property type="entry name" value="CheB_Rec"/>
    <property type="match status" value="1"/>
</dbReference>
<dbReference type="PIRSF" id="PIRSF000876">
    <property type="entry name" value="RR_chemtxs_CheB"/>
    <property type="match status" value="1"/>
</dbReference>
<dbReference type="InterPro" id="IPR035909">
    <property type="entry name" value="CheB_C"/>
</dbReference>
<feature type="active site" evidence="5 6">
    <location>
        <position position="299"/>
    </location>
</feature>
<evidence type="ECO:0000313" key="10">
    <source>
        <dbReference type="EMBL" id="PWI33594.1"/>
    </source>
</evidence>
<evidence type="ECO:0000256" key="2">
    <source>
        <dbReference type="ARBA" id="ARBA00022500"/>
    </source>
</evidence>
<dbReference type="HAMAP" id="MF_00099">
    <property type="entry name" value="CheB_chemtxs"/>
    <property type="match status" value="1"/>
</dbReference>
<gene>
    <name evidence="5" type="primary">cheB</name>
    <name evidence="10" type="ORF">DI392_09010</name>
</gene>
<dbReference type="SMART" id="SM00448">
    <property type="entry name" value="REC"/>
    <property type="match status" value="1"/>
</dbReference>
<dbReference type="EC" id="3.5.1.44" evidence="5"/>
<evidence type="ECO:0000256" key="1">
    <source>
        <dbReference type="ARBA" id="ARBA00022490"/>
    </source>
</evidence>
<keyword evidence="3 5" id="KW-0378">Hydrolase</keyword>
<dbReference type="Pfam" id="PF01339">
    <property type="entry name" value="CheB_methylest"/>
    <property type="match status" value="1"/>
</dbReference>
<dbReference type="InterPro" id="IPR001789">
    <property type="entry name" value="Sig_transdc_resp-reg_receiver"/>
</dbReference>
<feature type="domain" description="Response regulatory" evidence="8">
    <location>
        <begin position="3"/>
        <end position="120"/>
    </location>
</feature>
<sequence>MINVQLVDDSALVRKLLQEQLEQTSGIRISGSARDPIFAMRNMEKQWPDVIILDIEMPRMDGITFLKKIMAERPTPIIICSTLTQKGADTTMQAMSAGAVDIITKPESELRAFVESSKERLVQSVKAAALARVSAASRPTPKPQLATQKLSADAVLPSRTESKTMTTTDKVVAIGTSTGGTQALEKVLTRLPLTAPGIVVVQHMPEHFTAAFAARLNQLSHVTVKEAQDGDRVISGTVLIANGGKHMLLKRNGAQYTVVTKDGPLVSRHRPSVDVLFRSVANAAGQNALGIIMTGMGDDGVKGMQEMRKTGASTYAQDEASCVVYGMPKEAIRQGAAMYEISLEQIPNLIAKF</sequence>
<keyword evidence="11" id="KW-1185">Reference proteome</keyword>
<evidence type="ECO:0000256" key="7">
    <source>
        <dbReference type="PROSITE-ProRule" id="PRU00169"/>
    </source>
</evidence>
<dbReference type="OrthoDB" id="9793421at2"/>
<dbReference type="AlphaFoldDB" id="A0A2U3BA41"/>
<dbReference type="PANTHER" id="PTHR42872">
    <property type="entry name" value="PROTEIN-GLUTAMATE METHYLESTERASE/PROTEIN-GLUTAMINE GLUTAMINASE"/>
    <property type="match status" value="1"/>
</dbReference>
<dbReference type="InterPro" id="IPR011006">
    <property type="entry name" value="CheY-like_superfamily"/>
</dbReference>
<keyword evidence="5 7" id="KW-0597">Phosphoprotein</keyword>
<reference evidence="10 11" key="1">
    <citation type="submission" date="2018-05" db="EMBL/GenBank/DDBJ databases">
        <title>Vibrio limimaris sp. nov., isolated from marine sediment.</title>
        <authorList>
            <person name="Li C.-M."/>
        </authorList>
    </citation>
    <scope>NUCLEOTIDE SEQUENCE [LARGE SCALE GENOMIC DNA]</scope>
    <source>
        <strain evidence="10 11">E4404</strain>
    </source>
</reference>
<evidence type="ECO:0000256" key="6">
    <source>
        <dbReference type="PROSITE-ProRule" id="PRU00050"/>
    </source>
</evidence>
<dbReference type="GO" id="GO:0000156">
    <property type="term" value="F:phosphorelay response regulator activity"/>
    <property type="evidence" value="ECO:0007669"/>
    <property type="project" value="InterPro"/>
</dbReference>
<evidence type="ECO:0000313" key="11">
    <source>
        <dbReference type="Proteomes" id="UP000245362"/>
    </source>
</evidence>
<feature type="active site" evidence="5 6">
    <location>
        <position position="177"/>
    </location>
</feature>
<dbReference type="SUPFAM" id="SSF52172">
    <property type="entry name" value="CheY-like"/>
    <property type="match status" value="1"/>
</dbReference>
<comment type="caution">
    <text evidence="10">The sequence shown here is derived from an EMBL/GenBank/DDBJ whole genome shotgun (WGS) entry which is preliminary data.</text>
</comment>
<dbReference type="EC" id="3.1.1.61" evidence="5"/>
<comment type="domain">
    <text evidence="5">Contains a C-terminal catalytic domain, and an N-terminal region which modulates catalytic activity.</text>
</comment>
<organism evidence="10 11">
    <name type="scientific">Vibrio albus</name>
    <dbReference type="NCBI Taxonomy" id="2200953"/>
    <lineage>
        <taxon>Bacteria</taxon>
        <taxon>Pseudomonadati</taxon>
        <taxon>Pseudomonadota</taxon>
        <taxon>Gammaproteobacteria</taxon>
        <taxon>Vibrionales</taxon>
        <taxon>Vibrionaceae</taxon>
        <taxon>Vibrio</taxon>
    </lineage>
</organism>
<dbReference type="SUPFAM" id="SSF52738">
    <property type="entry name" value="Methylesterase CheB, C-terminal domain"/>
    <property type="match status" value="1"/>
</dbReference>
<dbReference type="GO" id="GO:0008984">
    <property type="term" value="F:protein-glutamate methylesterase activity"/>
    <property type="evidence" value="ECO:0007669"/>
    <property type="project" value="UniProtKB-UniRule"/>
</dbReference>
<dbReference type="NCBIfam" id="NF001965">
    <property type="entry name" value="PRK00742.1"/>
    <property type="match status" value="1"/>
</dbReference>
<comment type="similarity">
    <text evidence="5">Belongs to the CheB family.</text>
</comment>
<feature type="modified residue" description="4-aspartylphosphate" evidence="5 7">
    <location>
        <position position="54"/>
    </location>
</feature>
<dbReference type="PANTHER" id="PTHR42872:SF6">
    <property type="entry name" value="PROTEIN-GLUTAMATE METHYLESTERASE_PROTEIN-GLUTAMINE GLUTAMINASE"/>
    <property type="match status" value="1"/>
</dbReference>
<proteinExistence type="inferred from homology"/>
<evidence type="ECO:0000256" key="4">
    <source>
        <dbReference type="ARBA" id="ARBA00048267"/>
    </source>
</evidence>
<name>A0A2U3BA41_9VIBR</name>
<dbReference type="Gene3D" id="3.40.50.180">
    <property type="entry name" value="Methylesterase CheB, C-terminal domain"/>
    <property type="match status" value="1"/>
</dbReference>
<evidence type="ECO:0000256" key="5">
    <source>
        <dbReference type="HAMAP-Rule" id="MF_00099"/>
    </source>
</evidence>
<comment type="PTM">
    <text evidence="5">Phosphorylated by CheA. Phosphorylation of the N-terminal regulatory domain activates the methylesterase activity.</text>
</comment>
<dbReference type="GO" id="GO:0006935">
    <property type="term" value="P:chemotaxis"/>
    <property type="evidence" value="ECO:0007669"/>
    <property type="project" value="UniProtKB-UniRule"/>
</dbReference>
<feature type="active site" evidence="5 6">
    <location>
        <position position="203"/>
    </location>
</feature>
<dbReference type="NCBIfam" id="NF009206">
    <property type="entry name" value="PRK12555.1"/>
    <property type="match status" value="1"/>
</dbReference>
<dbReference type="PROSITE" id="PS50110">
    <property type="entry name" value="RESPONSE_REGULATORY"/>
    <property type="match status" value="1"/>
</dbReference>
<evidence type="ECO:0000259" key="8">
    <source>
        <dbReference type="PROSITE" id="PS50110"/>
    </source>
</evidence>
<feature type="domain" description="CheB-type methylesterase" evidence="9">
    <location>
        <begin position="165"/>
        <end position="353"/>
    </location>
</feature>
<dbReference type="RefSeq" id="WP_109319585.1">
    <property type="nucleotide sequence ID" value="NZ_QFWT01000004.1"/>
</dbReference>
<dbReference type="EMBL" id="QFWT01000004">
    <property type="protein sequence ID" value="PWI33594.1"/>
    <property type="molecule type" value="Genomic_DNA"/>
</dbReference>
<comment type="function">
    <text evidence="5">Involved in chemotaxis. Part of a chemotaxis signal transduction system that modulates chemotaxis in response to various stimuli. Catalyzes the demethylation of specific methylglutamate residues introduced into the chemoreceptors (methyl-accepting chemotaxis proteins or MCP) by CheR. Also mediates the irreversible deamidation of specific glutamine residues to glutamic acid.</text>
</comment>
<dbReference type="Gene3D" id="3.40.50.2300">
    <property type="match status" value="1"/>
</dbReference>
<dbReference type="PROSITE" id="PS50122">
    <property type="entry name" value="CHEB"/>
    <property type="match status" value="1"/>
</dbReference>
<keyword evidence="1 5" id="KW-0963">Cytoplasm</keyword>
<dbReference type="InterPro" id="IPR000673">
    <property type="entry name" value="Sig_transdc_resp-reg_Me-estase"/>
</dbReference>
<dbReference type="GO" id="GO:0005737">
    <property type="term" value="C:cytoplasm"/>
    <property type="evidence" value="ECO:0007669"/>
    <property type="project" value="UniProtKB-SubCell"/>
</dbReference>